<dbReference type="Pfam" id="PF13588">
    <property type="entry name" value="HSDR_N_2"/>
    <property type="match status" value="1"/>
</dbReference>
<evidence type="ECO:0000259" key="1">
    <source>
        <dbReference type="Pfam" id="PF13588"/>
    </source>
</evidence>
<dbReference type="RefSeq" id="WP_259413428.1">
    <property type="nucleotide sequence ID" value="NZ_JANWGH010000001.1"/>
</dbReference>
<evidence type="ECO:0000313" key="2">
    <source>
        <dbReference type="EMBL" id="MCS5489751.1"/>
    </source>
</evidence>
<protein>
    <submittedName>
        <fullName evidence="2">Type I restriction enzyme HsdR N-terminal domain-containing protein</fullName>
    </submittedName>
</protein>
<dbReference type="Gene3D" id="3.90.1570.30">
    <property type="match status" value="1"/>
</dbReference>
<dbReference type="Proteomes" id="UP001206788">
    <property type="component" value="Unassembled WGS sequence"/>
</dbReference>
<name>A0ABT2G3B0_9BACT</name>
<reference evidence="2 3" key="1">
    <citation type="submission" date="2022-08" db="EMBL/GenBank/DDBJ databases">
        <title>Algoriphagus sp. CAU 1643 isolated from mud.</title>
        <authorList>
            <person name="Kim W."/>
        </authorList>
    </citation>
    <scope>NUCLEOTIDE SEQUENCE [LARGE SCALE GENOMIC DNA]</scope>
    <source>
        <strain evidence="2 3">CAU 1643</strain>
    </source>
</reference>
<organism evidence="2 3">
    <name type="scientific">Algoriphagus limi</name>
    <dbReference type="NCBI Taxonomy" id="2975273"/>
    <lineage>
        <taxon>Bacteria</taxon>
        <taxon>Pseudomonadati</taxon>
        <taxon>Bacteroidota</taxon>
        <taxon>Cytophagia</taxon>
        <taxon>Cytophagales</taxon>
        <taxon>Cyclobacteriaceae</taxon>
        <taxon>Algoriphagus</taxon>
    </lineage>
</organism>
<proteinExistence type="predicted"/>
<dbReference type="EMBL" id="JANWGH010000001">
    <property type="protein sequence ID" value="MCS5489751.1"/>
    <property type="molecule type" value="Genomic_DNA"/>
</dbReference>
<keyword evidence="3" id="KW-1185">Reference proteome</keyword>
<evidence type="ECO:0000313" key="3">
    <source>
        <dbReference type="Proteomes" id="UP001206788"/>
    </source>
</evidence>
<dbReference type="InterPro" id="IPR029464">
    <property type="entry name" value="HSDR_N"/>
</dbReference>
<gene>
    <name evidence="2" type="ORF">NY014_04880</name>
</gene>
<feature type="domain" description="Type I restriction enzyme R protein N-terminal" evidence="1">
    <location>
        <begin position="44"/>
        <end position="153"/>
    </location>
</feature>
<sequence>MNQKEFEEKFPPLNLPSFNPRLSWKEDKLWIFDSVRKKDLVLTPEEWVRQHWIHFLVGKHGFPKGLISTEKGLIYNRLQKRTDVLIRDQLGDPYLLIECKAPKIPINQKTLEQASVYHHQLKSSFLILSNGFSHIFLQYHEAENKFSQEKDVPKPPICS</sequence>
<comment type="caution">
    <text evidence="2">The sequence shown here is derived from an EMBL/GenBank/DDBJ whole genome shotgun (WGS) entry which is preliminary data.</text>
</comment>
<accession>A0ABT2G3B0</accession>